<organism evidence="2 3">
    <name type="scientific">Hydrogenivirga caldilitoris</name>
    <dbReference type="NCBI Taxonomy" id="246264"/>
    <lineage>
        <taxon>Bacteria</taxon>
        <taxon>Pseudomonadati</taxon>
        <taxon>Aquificota</taxon>
        <taxon>Aquificia</taxon>
        <taxon>Aquificales</taxon>
        <taxon>Aquificaceae</taxon>
        <taxon>Hydrogenivirga</taxon>
    </lineage>
</organism>
<gene>
    <name evidence="2" type="ORF">BCF55_0808</name>
</gene>
<accession>A0A497XTS8</accession>
<evidence type="ECO:0000256" key="1">
    <source>
        <dbReference type="SAM" id="Phobius"/>
    </source>
</evidence>
<reference evidence="2 3" key="1">
    <citation type="submission" date="2018-10" db="EMBL/GenBank/DDBJ databases">
        <title>Genomic Encyclopedia of Archaeal and Bacterial Type Strains, Phase II (KMG-II): from individual species to whole genera.</title>
        <authorList>
            <person name="Goeker M."/>
        </authorList>
    </citation>
    <scope>NUCLEOTIDE SEQUENCE [LARGE SCALE GENOMIC DNA]</scope>
    <source>
        <strain evidence="2 3">DSM 16510</strain>
    </source>
</reference>
<evidence type="ECO:0000313" key="3">
    <source>
        <dbReference type="Proteomes" id="UP000267841"/>
    </source>
</evidence>
<sequence length="62" mass="7253">MEESKRDWSKILVGLAVASVALFSLLFTVYQFVKHPENREHFIKKLENIRNEPPFPLPKKGE</sequence>
<protein>
    <submittedName>
        <fullName evidence="2">Uncharacterized protein</fullName>
    </submittedName>
</protein>
<dbReference type="AlphaFoldDB" id="A0A497XTS8"/>
<name>A0A497XTS8_9AQUI</name>
<keyword evidence="1" id="KW-1133">Transmembrane helix</keyword>
<evidence type="ECO:0000313" key="2">
    <source>
        <dbReference type="EMBL" id="RLJ70532.1"/>
    </source>
</evidence>
<feature type="transmembrane region" description="Helical" evidence="1">
    <location>
        <begin position="12"/>
        <end position="33"/>
    </location>
</feature>
<keyword evidence="1" id="KW-0472">Membrane</keyword>
<dbReference type="RefSeq" id="WP_121010323.1">
    <property type="nucleotide sequence ID" value="NZ_RCCJ01000001.1"/>
</dbReference>
<keyword evidence="1" id="KW-0812">Transmembrane</keyword>
<dbReference type="OrthoDB" id="9886207at2"/>
<dbReference type="Proteomes" id="UP000267841">
    <property type="component" value="Unassembled WGS sequence"/>
</dbReference>
<comment type="caution">
    <text evidence="2">The sequence shown here is derived from an EMBL/GenBank/DDBJ whole genome shotgun (WGS) entry which is preliminary data.</text>
</comment>
<dbReference type="EMBL" id="RCCJ01000001">
    <property type="protein sequence ID" value="RLJ70532.1"/>
    <property type="molecule type" value="Genomic_DNA"/>
</dbReference>
<proteinExistence type="predicted"/>
<keyword evidence="3" id="KW-1185">Reference proteome</keyword>